<dbReference type="GO" id="GO:0006508">
    <property type="term" value="P:proteolysis"/>
    <property type="evidence" value="ECO:0007669"/>
    <property type="project" value="InterPro"/>
</dbReference>
<comment type="caution">
    <text evidence="5">The sequence shown here is derived from an EMBL/GenBank/DDBJ whole genome shotgun (WGS) entry which is preliminary data.</text>
</comment>
<evidence type="ECO:0000256" key="1">
    <source>
        <dbReference type="ARBA" id="ARBA00007261"/>
    </source>
</evidence>
<dbReference type="Gene3D" id="3.30.830.10">
    <property type="entry name" value="Metalloenzyme, LuxS/M16 peptidase-like"/>
    <property type="match status" value="2"/>
</dbReference>
<protein>
    <submittedName>
        <fullName evidence="5">Peptidase M16</fullName>
    </submittedName>
</protein>
<dbReference type="RefSeq" id="WP_101672363.1">
    <property type="nucleotide sequence ID" value="NZ_PKGO01000005.1"/>
</dbReference>
<dbReference type="GO" id="GO:0046872">
    <property type="term" value="F:metal ion binding"/>
    <property type="evidence" value="ECO:0007669"/>
    <property type="project" value="InterPro"/>
</dbReference>
<evidence type="ECO:0000259" key="4">
    <source>
        <dbReference type="Pfam" id="PF05193"/>
    </source>
</evidence>
<proteinExistence type="inferred from homology"/>
<evidence type="ECO:0000256" key="2">
    <source>
        <dbReference type="RuleBase" id="RU004447"/>
    </source>
</evidence>
<dbReference type="PANTHER" id="PTHR11851">
    <property type="entry name" value="METALLOPROTEASE"/>
    <property type="match status" value="1"/>
</dbReference>
<sequence>MTEPLHREDSAVARTVLPSGIRIITETMPGLGSETFGIWIGSGSRSETDDTAGSTHFLEHMLFKGTRQRTAKDIAREFDRLGGEANAVTAKEYTAYYARCLIDDLDRAAEVLCDMVFNSLLDPAEFERERKVIIDELAMAADDPVDVLYEHYDSIIYRGSGLGRPVGATKQRIAQLDHSELVDHYAYAYTGPRIVIAAAGGAEHEAVVEACRRAAEHLPDEVSGTSAPVGDTSSAAVEPAPVFHADRGGLVKPTEQQVLLTGVQGLHLGHPDRFTLAVLQMLLGGGMSSRLFQSIREDRGLAYSVHCAGSQFSDIGDFGIYAGCAPEDAPEVLRLIRAECAELAENGPTPAEVADTASASAASAVLAMESSAVRMNRLGRSELTGQPLLTTDEIVERTRSVTPEDVRELAARLFGQEWAMATVGPRDDLDF</sequence>
<dbReference type="EMBL" id="PKGO01000005">
    <property type="protein sequence ID" value="PKY70224.1"/>
    <property type="molecule type" value="Genomic_DNA"/>
</dbReference>
<gene>
    <name evidence="5" type="ORF">CYJ40_05715</name>
</gene>
<dbReference type="PROSITE" id="PS00143">
    <property type="entry name" value="INSULINASE"/>
    <property type="match status" value="1"/>
</dbReference>
<dbReference type="InterPro" id="IPR050361">
    <property type="entry name" value="MPP/UQCRC_Complex"/>
</dbReference>
<evidence type="ECO:0000313" key="6">
    <source>
        <dbReference type="Proteomes" id="UP000242755"/>
    </source>
</evidence>
<dbReference type="Pfam" id="PF00675">
    <property type="entry name" value="Peptidase_M16"/>
    <property type="match status" value="1"/>
</dbReference>
<dbReference type="InterPro" id="IPR001431">
    <property type="entry name" value="Pept_M16_Zn_BS"/>
</dbReference>
<organism evidence="5 6">
    <name type="scientific">Brevibacterium ravenspurgense</name>
    <dbReference type="NCBI Taxonomy" id="479117"/>
    <lineage>
        <taxon>Bacteria</taxon>
        <taxon>Bacillati</taxon>
        <taxon>Actinomycetota</taxon>
        <taxon>Actinomycetes</taxon>
        <taxon>Micrococcales</taxon>
        <taxon>Brevibacteriaceae</taxon>
        <taxon>Brevibacterium</taxon>
    </lineage>
</organism>
<feature type="domain" description="Peptidase M16 N-terminal" evidence="3">
    <location>
        <begin position="32"/>
        <end position="169"/>
    </location>
</feature>
<reference evidence="5 6" key="1">
    <citation type="submission" date="2017-12" db="EMBL/GenBank/DDBJ databases">
        <title>Phylogenetic diversity of female urinary microbiome.</title>
        <authorList>
            <person name="Thomas-White K."/>
            <person name="Wolfe A.J."/>
        </authorList>
    </citation>
    <scope>NUCLEOTIDE SEQUENCE [LARGE SCALE GENOMIC DNA]</scope>
    <source>
        <strain evidence="5 6">UMB0426</strain>
    </source>
</reference>
<evidence type="ECO:0000259" key="3">
    <source>
        <dbReference type="Pfam" id="PF00675"/>
    </source>
</evidence>
<feature type="domain" description="Peptidase M16 C-terminal" evidence="4">
    <location>
        <begin position="177"/>
        <end position="355"/>
    </location>
</feature>
<dbReference type="InterPro" id="IPR007863">
    <property type="entry name" value="Peptidase_M16_C"/>
</dbReference>
<dbReference type="Pfam" id="PF05193">
    <property type="entry name" value="Peptidase_M16_C"/>
    <property type="match status" value="1"/>
</dbReference>
<evidence type="ECO:0000313" key="5">
    <source>
        <dbReference type="EMBL" id="PKY70224.1"/>
    </source>
</evidence>
<dbReference type="GO" id="GO:0004222">
    <property type="term" value="F:metalloendopeptidase activity"/>
    <property type="evidence" value="ECO:0007669"/>
    <property type="project" value="InterPro"/>
</dbReference>
<dbReference type="InterPro" id="IPR011249">
    <property type="entry name" value="Metalloenz_LuxS/M16"/>
</dbReference>
<name>A0A2I1IGH6_9MICO</name>
<dbReference type="STRING" id="1176165.GCA_001584405_00517"/>
<accession>A0A2I1IGH6</accession>
<dbReference type="InterPro" id="IPR011765">
    <property type="entry name" value="Pept_M16_N"/>
</dbReference>
<dbReference type="SUPFAM" id="SSF63411">
    <property type="entry name" value="LuxS/MPP-like metallohydrolase"/>
    <property type="match status" value="2"/>
</dbReference>
<dbReference type="Proteomes" id="UP000242755">
    <property type="component" value="Unassembled WGS sequence"/>
</dbReference>
<dbReference type="PANTHER" id="PTHR11851:SF49">
    <property type="entry name" value="MITOCHONDRIAL-PROCESSING PEPTIDASE SUBUNIT ALPHA"/>
    <property type="match status" value="1"/>
</dbReference>
<dbReference type="AlphaFoldDB" id="A0A2I1IGH6"/>
<comment type="similarity">
    <text evidence="1 2">Belongs to the peptidase M16 family.</text>
</comment>